<dbReference type="Pfam" id="PF01694">
    <property type="entry name" value="Rhomboid"/>
    <property type="match status" value="1"/>
</dbReference>
<evidence type="ECO:0000256" key="6">
    <source>
        <dbReference type="SAM" id="MobiDB-lite"/>
    </source>
</evidence>
<evidence type="ECO:0000313" key="9">
    <source>
        <dbReference type="EMBL" id="KAK9845413.1"/>
    </source>
</evidence>
<keyword evidence="5 7" id="KW-0472">Membrane</keyword>
<dbReference type="InterPro" id="IPR035952">
    <property type="entry name" value="Rhomboid-like_sf"/>
</dbReference>
<evidence type="ECO:0000256" key="3">
    <source>
        <dbReference type="ARBA" id="ARBA00022692"/>
    </source>
</evidence>
<dbReference type="GO" id="GO:0016020">
    <property type="term" value="C:membrane"/>
    <property type="evidence" value="ECO:0007669"/>
    <property type="project" value="UniProtKB-SubCell"/>
</dbReference>
<comment type="subcellular location">
    <subcellularLocation>
        <location evidence="1">Membrane</location>
        <topology evidence="1">Multi-pass membrane protein</topology>
    </subcellularLocation>
</comment>
<evidence type="ECO:0000259" key="8">
    <source>
        <dbReference type="Pfam" id="PF01694"/>
    </source>
</evidence>
<protein>
    <recommendedName>
        <fullName evidence="8">Peptidase S54 rhomboid domain-containing protein</fullName>
    </recommendedName>
</protein>
<dbReference type="GO" id="GO:0004252">
    <property type="term" value="F:serine-type endopeptidase activity"/>
    <property type="evidence" value="ECO:0007669"/>
    <property type="project" value="InterPro"/>
</dbReference>
<reference evidence="9 10" key="1">
    <citation type="journal article" date="2024" name="Nat. Commun.">
        <title>Phylogenomics reveals the evolutionary origins of lichenization in chlorophyte algae.</title>
        <authorList>
            <person name="Puginier C."/>
            <person name="Libourel C."/>
            <person name="Otte J."/>
            <person name="Skaloud P."/>
            <person name="Haon M."/>
            <person name="Grisel S."/>
            <person name="Petersen M."/>
            <person name="Berrin J.G."/>
            <person name="Delaux P.M."/>
            <person name="Dal Grande F."/>
            <person name="Keller J."/>
        </authorList>
    </citation>
    <scope>NUCLEOTIDE SEQUENCE [LARGE SCALE GENOMIC DNA]</scope>
    <source>
        <strain evidence="9 10">SAG 245.80</strain>
    </source>
</reference>
<dbReference type="EMBL" id="JALJOU010000003">
    <property type="protein sequence ID" value="KAK9845413.1"/>
    <property type="molecule type" value="Genomic_DNA"/>
</dbReference>
<dbReference type="Proteomes" id="UP001445335">
    <property type="component" value="Unassembled WGS sequence"/>
</dbReference>
<dbReference type="AlphaFoldDB" id="A0AAW1SIC0"/>
<name>A0AAW1SIC0_9CHLO</name>
<feature type="domain" description="Peptidase S54 rhomboid" evidence="8">
    <location>
        <begin position="11"/>
        <end position="81"/>
    </location>
</feature>
<evidence type="ECO:0000313" key="10">
    <source>
        <dbReference type="Proteomes" id="UP001445335"/>
    </source>
</evidence>
<feature type="transmembrane region" description="Helical" evidence="7">
    <location>
        <begin position="140"/>
        <end position="160"/>
    </location>
</feature>
<evidence type="ECO:0000256" key="2">
    <source>
        <dbReference type="ARBA" id="ARBA00009045"/>
    </source>
</evidence>
<feature type="region of interest" description="Disordered" evidence="6">
    <location>
        <begin position="113"/>
        <end position="132"/>
    </location>
</feature>
<proteinExistence type="inferred from homology"/>
<organism evidence="9 10">
    <name type="scientific">Elliptochloris bilobata</name>
    <dbReference type="NCBI Taxonomy" id="381761"/>
    <lineage>
        <taxon>Eukaryota</taxon>
        <taxon>Viridiplantae</taxon>
        <taxon>Chlorophyta</taxon>
        <taxon>core chlorophytes</taxon>
        <taxon>Trebouxiophyceae</taxon>
        <taxon>Trebouxiophyceae incertae sedis</taxon>
        <taxon>Elliptochloris clade</taxon>
        <taxon>Elliptochloris</taxon>
    </lineage>
</organism>
<evidence type="ECO:0000256" key="7">
    <source>
        <dbReference type="SAM" id="Phobius"/>
    </source>
</evidence>
<keyword evidence="3 7" id="KW-0812">Transmembrane</keyword>
<feature type="compositionally biased region" description="Basic and acidic residues" evidence="6">
    <location>
        <begin position="116"/>
        <end position="129"/>
    </location>
</feature>
<gene>
    <name evidence="9" type="ORF">WJX81_005873</name>
</gene>
<evidence type="ECO:0000256" key="1">
    <source>
        <dbReference type="ARBA" id="ARBA00004141"/>
    </source>
</evidence>
<accession>A0AAW1SIC0</accession>
<keyword evidence="4 7" id="KW-1133">Transmembrane helix</keyword>
<sequence length="177" mass="19242">MERERYYFGKVLGASGLCFALQVVADAEEGGEVALTLAPSVRLPRRYLPWISMAVSQVLVPRASLAGHLCGIAAGVLYSYAAAGVECALAWLSSGWPGPTGQARQQAAQQRFHGGGRLDGRPIGRAAERRGRRTGRGHAWAVHLALLAAGFALDIGHAQLEARRRSRWQWRMLPHSY</sequence>
<comment type="similarity">
    <text evidence="2">Belongs to the peptidase S54 family.</text>
</comment>
<evidence type="ECO:0000256" key="5">
    <source>
        <dbReference type="ARBA" id="ARBA00023136"/>
    </source>
</evidence>
<comment type="caution">
    <text evidence="9">The sequence shown here is derived from an EMBL/GenBank/DDBJ whole genome shotgun (WGS) entry which is preliminary data.</text>
</comment>
<dbReference type="SUPFAM" id="SSF144091">
    <property type="entry name" value="Rhomboid-like"/>
    <property type="match status" value="1"/>
</dbReference>
<dbReference type="InterPro" id="IPR022764">
    <property type="entry name" value="Peptidase_S54_rhomboid_dom"/>
</dbReference>
<evidence type="ECO:0000256" key="4">
    <source>
        <dbReference type="ARBA" id="ARBA00022989"/>
    </source>
</evidence>
<keyword evidence="10" id="KW-1185">Reference proteome</keyword>